<gene>
    <name evidence="3" type="ORF">KDY119_01637</name>
</gene>
<evidence type="ECO:0000259" key="2">
    <source>
        <dbReference type="PROSITE" id="PS50921"/>
    </source>
</evidence>
<dbReference type="KEGG" id="lxl:KDY119_01637"/>
<organism evidence="3 4">
    <name type="scientific">Luteimicrobium xylanilyticum</name>
    <dbReference type="NCBI Taxonomy" id="1133546"/>
    <lineage>
        <taxon>Bacteria</taxon>
        <taxon>Bacillati</taxon>
        <taxon>Actinomycetota</taxon>
        <taxon>Actinomycetes</taxon>
        <taxon>Micrococcales</taxon>
        <taxon>Luteimicrobium</taxon>
    </lineage>
</organism>
<evidence type="ECO:0000313" key="4">
    <source>
        <dbReference type="Proteomes" id="UP000326702"/>
    </source>
</evidence>
<dbReference type="InterPro" id="IPR011006">
    <property type="entry name" value="CheY-like_superfamily"/>
</dbReference>
<name>A0A5P9Q9K1_9MICO</name>
<dbReference type="PROSITE" id="PS50921">
    <property type="entry name" value="ANTAR"/>
    <property type="match status" value="1"/>
</dbReference>
<dbReference type="InterPro" id="IPR005561">
    <property type="entry name" value="ANTAR"/>
</dbReference>
<dbReference type="GO" id="GO:0003723">
    <property type="term" value="F:RNA binding"/>
    <property type="evidence" value="ECO:0007669"/>
    <property type="project" value="InterPro"/>
</dbReference>
<reference evidence="3 4" key="1">
    <citation type="submission" date="2019-10" db="EMBL/GenBank/DDBJ databases">
        <title>Genome sequence of Luteimicrobium xylanilyticum HY-24.</title>
        <authorList>
            <person name="Kim D.Y."/>
            <person name="Park H.-Y."/>
        </authorList>
    </citation>
    <scope>NUCLEOTIDE SEQUENCE [LARGE SCALE GENOMIC DNA]</scope>
    <source>
        <strain evidence="3 4">HY-24</strain>
    </source>
</reference>
<dbReference type="SUPFAM" id="SSF55785">
    <property type="entry name" value="PYP-like sensor domain (PAS domain)"/>
    <property type="match status" value="1"/>
</dbReference>
<feature type="region of interest" description="Disordered" evidence="1">
    <location>
        <begin position="215"/>
        <end position="236"/>
    </location>
</feature>
<dbReference type="InterPro" id="IPR035965">
    <property type="entry name" value="PAS-like_dom_sf"/>
</dbReference>
<dbReference type="Proteomes" id="UP000326702">
    <property type="component" value="Chromosome"/>
</dbReference>
<feature type="domain" description="ANTAR" evidence="2">
    <location>
        <begin position="142"/>
        <end position="203"/>
    </location>
</feature>
<proteinExistence type="predicted"/>
<dbReference type="RefSeq" id="WP_036950427.1">
    <property type="nucleotide sequence ID" value="NZ_BAABIH010000027.1"/>
</dbReference>
<keyword evidence="4" id="KW-1185">Reference proteome</keyword>
<dbReference type="Pfam" id="PF03861">
    <property type="entry name" value="ANTAR"/>
    <property type="match status" value="1"/>
</dbReference>
<dbReference type="Gene3D" id="1.10.10.10">
    <property type="entry name" value="Winged helix-like DNA-binding domain superfamily/Winged helix DNA-binding domain"/>
    <property type="match status" value="1"/>
</dbReference>
<accession>A0A5P9Q9K1</accession>
<dbReference type="AlphaFoldDB" id="A0A5P9Q9K1"/>
<dbReference type="Gene3D" id="3.30.450.20">
    <property type="entry name" value="PAS domain"/>
    <property type="match status" value="1"/>
</dbReference>
<dbReference type="SUPFAM" id="SSF52172">
    <property type="entry name" value="CheY-like"/>
    <property type="match status" value="1"/>
</dbReference>
<feature type="compositionally biased region" description="Basic and acidic residues" evidence="1">
    <location>
        <begin position="225"/>
        <end position="236"/>
    </location>
</feature>
<evidence type="ECO:0000313" key="3">
    <source>
        <dbReference type="EMBL" id="QFU98128.1"/>
    </source>
</evidence>
<dbReference type="InterPro" id="IPR036388">
    <property type="entry name" value="WH-like_DNA-bd_sf"/>
</dbReference>
<dbReference type="EMBL" id="CP045529">
    <property type="protein sequence ID" value="QFU98128.1"/>
    <property type="molecule type" value="Genomic_DNA"/>
</dbReference>
<sequence>MTSEAAFDVPGERVRSVLGAGPSRDVRPSPELTSGWFEVDTRTGRCWWSDGMFTVHALTRGEVVPTLALLLAHQRSDERAQVAALIERVATGHGPAACVSRLVGFDGRTRAVALSLEAVGETLDGCRPVRGTVVILDAVVNELARRRADVQLEQALASRSAIDQAKGVLTLARGLVAEEAFDVLREASQQRNVRVRTVADDVLEAARAVADPSSSGWLRGALGEDAAHPQRLSERS</sequence>
<protein>
    <recommendedName>
        <fullName evidence="2">ANTAR domain-containing protein</fullName>
    </recommendedName>
</protein>
<evidence type="ECO:0000256" key="1">
    <source>
        <dbReference type="SAM" id="MobiDB-lite"/>
    </source>
</evidence>
<dbReference type="SMART" id="SM01012">
    <property type="entry name" value="ANTAR"/>
    <property type="match status" value="1"/>
</dbReference>